<dbReference type="EMBL" id="CP022358">
    <property type="protein sequence ID" value="ASK69239.1"/>
    <property type="molecule type" value="Genomic_DNA"/>
</dbReference>
<dbReference type="SUPFAM" id="SSF51735">
    <property type="entry name" value="NAD(P)-binding Rossmann-fold domains"/>
    <property type="match status" value="1"/>
</dbReference>
<evidence type="ECO:0000256" key="2">
    <source>
        <dbReference type="ARBA" id="ARBA00023002"/>
    </source>
</evidence>
<dbReference type="GO" id="GO:0016491">
    <property type="term" value="F:oxidoreductase activity"/>
    <property type="evidence" value="ECO:0007669"/>
    <property type="project" value="UniProtKB-KW"/>
</dbReference>
<dbReference type="Proteomes" id="UP000198367">
    <property type="component" value="Chromosome"/>
</dbReference>
<dbReference type="InterPro" id="IPR002347">
    <property type="entry name" value="SDR_fam"/>
</dbReference>
<dbReference type="InterPro" id="IPR036291">
    <property type="entry name" value="NAD(P)-bd_dom_sf"/>
</dbReference>
<dbReference type="GeneID" id="75188821"/>
<dbReference type="KEGG" id="sbj:CF168_10355"/>
<dbReference type="PROSITE" id="PS00061">
    <property type="entry name" value="ADH_SHORT"/>
    <property type="match status" value="1"/>
</dbReference>
<organism evidence="3 4">
    <name type="scientific">Shewanella bicestrii</name>
    <dbReference type="NCBI Taxonomy" id="2018305"/>
    <lineage>
        <taxon>Bacteria</taxon>
        <taxon>Pseudomonadati</taxon>
        <taxon>Pseudomonadota</taxon>
        <taxon>Gammaproteobacteria</taxon>
        <taxon>Alteromonadales</taxon>
        <taxon>Shewanellaceae</taxon>
        <taxon>Shewanella</taxon>
    </lineage>
</organism>
<reference evidence="3 4" key="1">
    <citation type="submission" date="2017-07" db="EMBL/GenBank/DDBJ databases">
        <title>Phenotypical and genomic characterization of a clinical isolate of Shewanella bicestrii sp. nov. producing an extended-spectrum beta-lactamase and a new oxacillinase variant.</title>
        <authorList>
            <person name="Jousset A.B."/>
            <person name="Bonnin R.A."/>
            <person name="Girlich D."/>
            <person name="Dabos L."/>
            <person name="Potron A."/>
            <person name="Dortet L."/>
            <person name="Glaser P."/>
            <person name="Naas T."/>
        </authorList>
    </citation>
    <scope>NUCLEOTIDE SEQUENCE [LARGE SCALE GENOMIC DNA]</scope>
    <source>
        <strain evidence="3 4">JAB-1</strain>
    </source>
</reference>
<name>A0A220UM74_9GAMM</name>
<dbReference type="PANTHER" id="PTHR24321:SF8">
    <property type="entry name" value="ESTRADIOL 17-BETA-DEHYDROGENASE 8-RELATED"/>
    <property type="match status" value="1"/>
</dbReference>
<keyword evidence="2" id="KW-0560">Oxidoreductase</keyword>
<dbReference type="PANTHER" id="PTHR24321">
    <property type="entry name" value="DEHYDROGENASES, SHORT CHAIN"/>
    <property type="match status" value="1"/>
</dbReference>
<dbReference type="Pfam" id="PF13561">
    <property type="entry name" value="adh_short_C2"/>
    <property type="match status" value="1"/>
</dbReference>
<comment type="similarity">
    <text evidence="1">Belongs to the short-chain dehydrogenases/reductases (SDR) family.</text>
</comment>
<dbReference type="PROSITE" id="PS51257">
    <property type="entry name" value="PROKAR_LIPOPROTEIN"/>
    <property type="match status" value="1"/>
</dbReference>
<dbReference type="RefSeq" id="WP_086904278.1">
    <property type="nucleotide sequence ID" value="NZ_CP022358.1"/>
</dbReference>
<dbReference type="PRINTS" id="PR00081">
    <property type="entry name" value="GDHRDH"/>
</dbReference>
<dbReference type="Gene3D" id="3.40.50.720">
    <property type="entry name" value="NAD(P)-binding Rossmann-like Domain"/>
    <property type="match status" value="1"/>
</dbReference>
<dbReference type="CDD" id="cd05233">
    <property type="entry name" value="SDR_c"/>
    <property type="match status" value="1"/>
</dbReference>
<sequence length="256" mass="28090">MKLTNQYPSLQGKTIFISGGATGIGACLVNAFLEQGAKVAFVDILVEESTQLVADLKQTQPEASVKFYHCDLVDIAALKRVITQVEDDLGPISVLINNAACDQRHSIDEVTPEYWDQCLNTNLRHYFFAVQAVRPQMQRLGGGSVINLGSMSWHNRQAGMAGYTASKAGAMGLTRGLAADLGKDKIRINTLTPGWVMTKRQLTHWVDKDTAKHIENNQCIKEYVMPEDIAAMALFLAADDSKLCTAQNFIVDGGWI</sequence>
<evidence type="ECO:0000256" key="1">
    <source>
        <dbReference type="ARBA" id="ARBA00006484"/>
    </source>
</evidence>
<gene>
    <name evidence="3" type="ORF">CF168_10355</name>
</gene>
<dbReference type="AlphaFoldDB" id="A0A220UM74"/>
<proteinExistence type="inferred from homology"/>
<accession>A0A220UM74</accession>
<protein>
    <submittedName>
        <fullName evidence="3">3-oxoacyl-ACP reductase</fullName>
    </submittedName>
</protein>
<keyword evidence="4" id="KW-1185">Reference proteome</keyword>
<evidence type="ECO:0000313" key="3">
    <source>
        <dbReference type="EMBL" id="ASK69239.1"/>
    </source>
</evidence>
<dbReference type="FunFam" id="3.40.50.720:FF:000084">
    <property type="entry name" value="Short-chain dehydrogenase reductase"/>
    <property type="match status" value="1"/>
</dbReference>
<evidence type="ECO:0000313" key="4">
    <source>
        <dbReference type="Proteomes" id="UP000198367"/>
    </source>
</evidence>
<dbReference type="InterPro" id="IPR020904">
    <property type="entry name" value="Sc_DH/Rdtase_CS"/>
</dbReference>
<dbReference type="PRINTS" id="PR00080">
    <property type="entry name" value="SDRFAMILY"/>
</dbReference>